<dbReference type="EMBL" id="GG745344">
    <property type="protein sequence ID" value="KNE64235.1"/>
    <property type="molecule type" value="Genomic_DNA"/>
</dbReference>
<proteinExistence type="predicted"/>
<dbReference type="Proteomes" id="UP000054350">
    <property type="component" value="Unassembled WGS sequence"/>
</dbReference>
<sequence>MPCCALPRSHAPSPPPSSINPCTAAFLFIHRSLVAAPCFFCLCSVNLWVCVSCLVDLASPLPIPLSPICLCESFYQTCPIPLPVQTLDRPDPMARSQERERGAPDYPFPSVQSFVVAWLRRCFGCTETRCVCRRF</sequence>
<gene>
    <name evidence="1" type="ORF">AMAG_19135</name>
</gene>
<name>A0A0L0SPD3_ALLM3</name>
<keyword evidence="2" id="KW-1185">Reference proteome</keyword>
<evidence type="ECO:0000313" key="2">
    <source>
        <dbReference type="Proteomes" id="UP000054350"/>
    </source>
</evidence>
<reference evidence="2" key="2">
    <citation type="submission" date="2009-11" db="EMBL/GenBank/DDBJ databases">
        <title>The Genome Sequence of Allomyces macrogynus strain ATCC 38327.</title>
        <authorList>
            <consortium name="The Broad Institute Genome Sequencing Platform"/>
            <person name="Russ C."/>
            <person name="Cuomo C."/>
            <person name="Shea T."/>
            <person name="Young S.K."/>
            <person name="Zeng Q."/>
            <person name="Koehrsen M."/>
            <person name="Haas B."/>
            <person name="Borodovsky M."/>
            <person name="Guigo R."/>
            <person name="Alvarado L."/>
            <person name="Berlin A."/>
            <person name="Borenstein D."/>
            <person name="Chen Z."/>
            <person name="Engels R."/>
            <person name="Freedman E."/>
            <person name="Gellesch M."/>
            <person name="Goldberg J."/>
            <person name="Griggs A."/>
            <person name="Gujja S."/>
            <person name="Heiman D."/>
            <person name="Hepburn T."/>
            <person name="Howarth C."/>
            <person name="Jen D."/>
            <person name="Larson L."/>
            <person name="Lewis B."/>
            <person name="Mehta T."/>
            <person name="Park D."/>
            <person name="Pearson M."/>
            <person name="Roberts A."/>
            <person name="Saif S."/>
            <person name="Shenoy N."/>
            <person name="Sisk P."/>
            <person name="Stolte C."/>
            <person name="Sykes S."/>
            <person name="Walk T."/>
            <person name="White J."/>
            <person name="Yandava C."/>
            <person name="Burger G."/>
            <person name="Gray M.W."/>
            <person name="Holland P.W.H."/>
            <person name="King N."/>
            <person name="Lang F.B.F."/>
            <person name="Roger A.J."/>
            <person name="Ruiz-Trillo I."/>
            <person name="Lander E."/>
            <person name="Nusbaum C."/>
        </authorList>
    </citation>
    <scope>NUCLEOTIDE SEQUENCE [LARGE SCALE GENOMIC DNA]</scope>
    <source>
        <strain evidence="2">ATCC 38327</strain>
    </source>
</reference>
<dbReference type="AlphaFoldDB" id="A0A0L0SPD3"/>
<evidence type="ECO:0000313" key="1">
    <source>
        <dbReference type="EMBL" id="KNE64235.1"/>
    </source>
</evidence>
<reference evidence="1 2" key="1">
    <citation type="submission" date="2009-11" db="EMBL/GenBank/DDBJ databases">
        <title>Annotation of Allomyces macrogynus ATCC 38327.</title>
        <authorList>
            <consortium name="The Broad Institute Genome Sequencing Platform"/>
            <person name="Russ C."/>
            <person name="Cuomo C."/>
            <person name="Burger G."/>
            <person name="Gray M.W."/>
            <person name="Holland P.W.H."/>
            <person name="King N."/>
            <person name="Lang F.B.F."/>
            <person name="Roger A.J."/>
            <person name="Ruiz-Trillo I."/>
            <person name="Young S.K."/>
            <person name="Zeng Q."/>
            <person name="Gargeya S."/>
            <person name="Fitzgerald M."/>
            <person name="Haas B."/>
            <person name="Abouelleil A."/>
            <person name="Alvarado L."/>
            <person name="Arachchi H.M."/>
            <person name="Berlin A."/>
            <person name="Chapman S.B."/>
            <person name="Gearin G."/>
            <person name="Goldberg J."/>
            <person name="Griggs A."/>
            <person name="Gujja S."/>
            <person name="Hansen M."/>
            <person name="Heiman D."/>
            <person name="Howarth C."/>
            <person name="Larimer J."/>
            <person name="Lui A."/>
            <person name="MacDonald P.J.P."/>
            <person name="McCowen C."/>
            <person name="Montmayeur A."/>
            <person name="Murphy C."/>
            <person name="Neiman D."/>
            <person name="Pearson M."/>
            <person name="Priest M."/>
            <person name="Roberts A."/>
            <person name="Saif S."/>
            <person name="Shea T."/>
            <person name="Sisk P."/>
            <person name="Stolte C."/>
            <person name="Sykes S."/>
            <person name="Wortman J."/>
            <person name="Nusbaum C."/>
            <person name="Birren B."/>
        </authorList>
    </citation>
    <scope>NUCLEOTIDE SEQUENCE [LARGE SCALE GENOMIC DNA]</scope>
    <source>
        <strain evidence="1 2">ATCC 38327</strain>
    </source>
</reference>
<protein>
    <submittedName>
        <fullName evidence="1">Uncharacterized protein</fullName>
    </submittedName>
</protein>
<accession>A0A0L0SPD3</accession>
<dbReference type="VEuPathDB" id="FungiDB:AMAG_19135"/>
<organism evidence="1 2">
    <name type="scientific">Allomyces macrogynus (strain ATCC 38327)</name>
    <name type="common">Allomyces javanicus var. macrogynus</name>
    <dbReference type="NCBI Taxonomy" id="578462"/>
    <lineage>
        <taxon>Eukaryota</taxon>
        <taxon>Fungi</taxon>
        <taxon>Fungi incertae sedis</taxon>
        <taxon>Blastocladiomycota</taxon>
        <taxon>Blastocladiomycetes</taxon>
        <taxon>Blastocladiales</taxon>
        <taxon>Blastocladiaceae</taxon>
        <taxon>Allomyces</taxon>
    </lineage>
</organism>